<proteinExistence type="predicted"/>
<comment type="caution">
    <text evidence="2">The sequence shown here is derived from an EMBL/GenBank/DDBJ whole genome shotgun (WGS) entry which is preliminary data.</text>
</comment>
<organism evidence="2 3">
    <name type="scientific">Phytophthora cactorum</name>
    <dbReference type="NCBI Taxonomy" id="29920"/>
    <lineage>
        <taxon>Eukaryota</taxon>
        <taxon>Sar</taxon>
        <taxon>Stramenopiles</taxon>
        <taxon>Oomycota</taxon>
        <taxon>Peronosporomycetes</taxon>
        <taxon>Peronosporales</taxon>
        <taxon>Peronosporaceae</taxon>
        <taxon>Phytophthora</taxon>
    </lineage>
</organism>
<evidence type="ECO:0000313" key="2">
    <source>
        <dbReference type="EMBL" id="KAG2925673.1"/>
    </source>
</evidence>
<evidence type="ECO:0000313" key="3">
    <source>
        <dbReference type="Proteomes" id="UP000736787"/>
    </source>
</evidence>
<protein>
    <submittedName>
        <fullName evidence="2">Uncharacterized protein</fullName>
    </submittedName>
</protein>
<feature type="region of interest" description="Disordered" evidence="1">
    <location>
        <begin position="1"/>
        <end position="31"/>
    </location>
</feature>
<name>A0A8T1CMA9_9STRA</name>
<dbReference type="AlphaFoldDB" id="A0A8T1CMA9"/>
<gene>
    <name evidence="2" type="ORF">PC117_g15149</name>
</gene>
<feature type="compositionally biased region" description="Low complexity" evidence="1">
    <location>
        <begin position="14"/>
        <end position="23"/>
    </location>
</feature>
<dbReference type="EMBL" id="RCMK01000494">
    <property type="protein sequence ID" value="KAG2925673.1"/>
    <property type="molecule type" value="Genomic_DNA"/>
</dbReference>
<dbReference type="Proteomes" id="UP000736787">
    <property type="component" value="Unassembled WGS sequence"/>
</dbReference>
<evidence type="ECO:0000256" key="1">
    <source>
        <dbReference type="SAM" id="MobiDB-lite"/>
    </source>
</evidence>
<sequence length="31" mass="3323">MQFGRGAPYRKTHSSSVASSVDSYDPHGLSP</sequence>
<accession>A0A8T1CMA9</accession>
<reference evidence="2" key="1">
    <citation type="submission" date="2018-10" db="EMBL/GenBank/DDBJ databases">
        <title>Effector identification in a new, highly contiguous assembly of the strawberry crown rot pathogen Phytophthora cactorum.</title>
        <authorList>
            <person name="Armitage A.D."/>
            <person name="Nellist C.F."/>
            <person name="Bates H."/>
            <person name="Vickerstaff R.J."/>
            <person name="Harrison R.J."/>
        </authorList>
    </citation>
    <scope>NUCLEOTIDE SEQUENCE</scope>
    <source>
        <strain evidence="2">4040</strain>
    </source>
</reference>